<comment type="pathway">
    <text evidence="2">Isoprenoid biosynthesis; dimethylallyl diphosphate biosynthesis; dimethylallyl diphosphate from isopentenyl diphosphate: step 1/1.</text>
</comment>
<comment type="similarity">
    <text evidence="3">Belongs to the IPP isomerase type 1 family.</text>
</comment>
<evidence type="ECO:0000256" key="3">
    <source>
        <dbReference type="ARBA" id="ARBA00007579"/>
    </source>
</evidence>
<comment type="cofactor">
    <cofactor evidence="1">
        <name>Mg(2+)</name>
        <dbReference type="ChEBI" id="CHEBI:18420"/>
    </cofactor>
</comment>
<evidence type="ECO:0000256" key="2">
    <source>
        <dbReference type="ARBA" id="ARBA00004826"/>
    </source>
</evidence>
<dbReference type="SUPFAM" id="SSF55811">
    <property type="entry name" value="Nudix"/>
    <property type="match status" value="1"/>
</dbReference>
<gene>
    <name evidence="13" type="ORF">CYY_008865</name>
</gene>
<protein>
    <recommendedName>
        <fullName evidence="4">isopentenyl-diphosphate Delta-isomerase</fullName>
        <ecNumber evidence="4">5.3.3.2</ecNumber>
    </recommendedName>
</protein>
<dbReference type="Pfam" id="PF00293">
    <property type="entry name" value="NUDIX"/>
    <property type="match status" value="1"/>
</dbReference>
<evidence type="ECO:0000256" key="8">
    <source>
        <dbReference type="ARBA" id="ARBA00022955"/>
    </source>
</evidence>
<evidence type="ECO:0000256" key="5">
    <source>
        <dbReference type="ARBA" id="ARBA00022516"/>
    </source>
</evidence>
<dbReference type="GO" id="GO:0050992">
    <property type="term" value="P:dimethylallyl diphosphate biosynthetic process"/>
    <property type="evidence" value="ECO:0007669"/>
    <property type="project" value="UniProtKB-UniPathway"/>
</dbReference>
<feature type="domain" description="Nudix hydrolase" evidence="12">
    <location>
        <begin position="111"/>
        <end position="263"/>
    </location>
</feature>
<dbReference type="PROSITE" id="PS51462">
    <property type="entry name" value="NUDIX"/>
    <property type="match status" value="1"/>
</dbReference>
<proteinExistence type="inferred from homology"/>
<dbReference type="NCBIfam" id="TIGR02150">
    <property type="entry name" value="IPP_isom_1"/>
    <property type="match status" value="1"/>
</dbReference>
<reference evidence="13" key="1">
    <citation type="submission" date="2020-01" db="EMBL/GenBank/DDBJ databases">
        <title>Development of genomics and gene disruption for Polysphondylium violaceum indicates a role for the polyketide synthase stlB in stalk morphogenesis.</title>
        <authorList>
            <person name="Narita B."/>
            <person name="Kawabe Y."/>
            <person name="Kin K."/>
            <person name="Saito T."/>
            <person name="Gibbs R."/>
            <person name="Kuspa A."/>
            <person name="Muzny D."/>
            <person name="Queller D."/>
            <person name="Richards S."/>
            <person name="Strassman J."/>
            <person name="Sucgang R."/>
            <person name="Worley K."/>
            <person name="Schaap P."/>
        </authorList>
    </citation>
    <scope>NUCLEOTIDE SEQUENCE</scope>
    <source>
        <strain evidence="13">QSvi11</strain>
    </source>
</reference>
<dbReference type="OrthoDB" id="510307at2759"/>
<dbReference type="AlphaFoldDB" id="A0A8J4PPT2"/>
<dbReference type="PANTHER" id="PTHR10885">
    <property type="entry name" value="ISOPENTENYL-DIPHOSPHATE DELTA-ISOMERASE"/>
    <property type="match status" value="1"/>
</dbReference>
<keyword evidence="8" id="KW-0752">Steroid biosynthesis</keyword>
<dbReference type="FunFam" id="3.90.79.10:FF:000012">
    <property type="entry name" value="Isopentenyl-diphosphate Delta-isomerase 1"/>
    <property type="match status" value="1"/>
</dbReference>
<keyword evidence="6" id="KW-0479">Metal-binding</keyword>
<dbReference type="GO" id="GO:0009240">
    <property type="term" value="P:isopentenyl diphosphate biosynthetic process"/>
    <property type="evidence" value="ECO:0007669"/>
    <property type="project" value="TreeGrafter"/>
</dbReference>
<evidence type="ECO:0000256" key="11">
    <source>
        <dbReference type="ARBA" id="ARBA00023235"/>
    </source>
</evidence>
<name>A0A8J4PPT2_9MYCE</name>
<comment type="caution">
    <text evidence="13">The sequence shown here is derived from an EMBL/GenBank/DDBJ whole genome shotgun (WGS) entry which is preliminary data.</text>
</comment>
<evidence type="ECO:0000313" key="13">
    <source>
        <dbReference type="EMBL" id="KAF2069814.1"/>
    </source>
</evidence>
<sequence length="292" mass="34009">MLKKLFFHSSVPTTATLLNKQYIANSRSLLGNRGVLQKYNSRNYSTITTTTTNTTITSNNNTRMDTPFQGHDQVQIELMKEECIVVDNDDKPIRAGSKKECHLMTNINQGLLHRAFSIFLFNSEGKLLLQQRALEKITFPGYWTNTVCSHPLWMESELIEKDAYGVRHAAQRKLLHELGVPHEQAPLDDFTFMTKIHYLSESKEDPQWGEHEIDHILVIQKDVTVNPEPNEVMDYKYVDKEELTQMFKDADENKIKVTPWFKLIALNHLDPWWNNLKNLKPLVEPTDKIHRY</sequence>
<keyword evidence="5" id="KW-0444">Lipid biosynthesis</keyword>
<keyword evidence="11" id="KW-0413">Isomerase</keyword>
<dbReference type="GO" id="GO:0004452">
    <property type="term" value="F:isopentenyl-diphosphate delta-isomerase activity"/>
    <property type="evidence" value="ECO:0007669"/>
    <property type="project" value="UniProtKB-EC"/>
</dbReference>
<evidence type="ECO:0000256" key="7">
    <source>
        <dbReference type="ARBA" id="ARBA00022842"/>
    </source>
</evidence>
<dbReference type="GO" id="GO:0006694">
    <property type="term" value="P:steroid biosynthetic process"/>
    <property type="evidence" value="ECO:0007669"/>
    <property type="project" value="UniProtKB-KW"/>
</dbReference>
<dbReference type="GO" id="GO:0046872">
    <property type="term" value="F:metal ion binding"/>
    <property type="evidence" value="ECO:0007669"/>
    <property type="project" value="UniProtKB-KW"/>
</dbReference>
<keyword evidence="7" id="KW-0460">Magnesium</keyword>
<dbReference type="EC" id="5.3.3.2" evidence="4"/>
<dbReference type="Proteomes" id="UP000695562">
    <property type="component" value="Unassembled WGS sequence"/>
</dbReference>
<dbReference type="GO" id="GO:0005737">
    <property type="term" value="C:cytoplasm"/>
    <property type="evidence" value="ECO:0007669"/>
    <property type="project" value="TreeGrafter"/>
</dbReference>
<evidence type="ECO:0000256" key="6">
    <source>
        <dbReference type="ARBA" id="ARBA00022723"/>
    </source>
</evidence>
<dbReference type="Gene3D" id="3.90.79.10">
    <property type="entry name" value="Nucleoside Triphosphate Pyrophosphohydrolase"/>
    <property type="match status" value="1"/>
</dbReference>
<evidence type="ECO:0000256" key="1">
    <source>
        <dbReference type="ARBA" id="ARBA00001946"/>
    </source>
</evidence>
<evidence type="ECO:0000313" key="14">
    <source>
        <dbReference type="Proteomes" id="UP000695562"/>
    </source>
</evidence>
<evidence type="ECO:0000256" key="9">
    <source>
        <dbReference type="ARBA" id="ARBA00023098"/>
    </source>
</evidence>
<keyword evidence="9" id="KW-0443">Lipid metabolism</keyword>
<dbReference type="InterPro" id="IPR000086">
    <property type="entry name" value="NUDIX_hydrolase_dom"/>
</dbReference>
<dbReference type="UniPathway" id="UPA00059">
    <property type="reaction ID" value="UER00104"/>
</dbReference>
<keyword evidence="10" id="KW-0414">Isoprene biosynthesis</keyword>
<organism evidence="13 14">
    <name type="scientific">Polysphondylium violaceum</name>
    <dbReference type="NCBI Taxonomy" id="133409"/>
    <lineage>
        <taxon>Eukaryota</taxon>
        <taxon>Amoebozoa</taxon>
        <taxon>Evosea</taxon>
        <taxon>Eumycetozoa</taxon>
        <taxon>Dictyostelia</taxon>
        <taxon>Dictyosteliales</taxon>
        <taxon>Dictyosteliaceae</taxon>
        <taxon>Polysphondylium</taxon>
    </lineage>
</organism>
<dbReference type="EMBL" id="AJWJ01000590">
    <property type="protein sequence ID" value="KAF2069814.1"/>
    <property type="molecule type" value="Genomic_DNA"/>
</dbReference>
<keyword evidence="14" id="KW-1185">Reference proteome</keyword>
<dbReference type="InterPro" id="IPR011876">
    <property type="entry name" value="IsopentenylPP_isomerase_typ1"/>
</dbReference>
<dbReference type="InterPro" id="IPR015797">
    <property type="entry name" value="NUDIX_hydrolase-like_dom_sf"/>
</dbReference>
<evidence type="ECO:0000256" key="4">
    <source>
        <dbReference type="ARBA" id="ARBA00012057"/>
    </source>
</evidence>
<dbReference type="CDD" id="cd02885">
    <property type="entry name" value="NUDIX_IPP_Isomerase"/>
    <property type="match status" value="1"/>
</dbReference>
<evidence type="ECO:0000256" key="10">
    <source>
        <dbReference type="ARBA" id="ARBA00023229"/>
    </source>
</evidence>
<accession>A0A8J4PPT2</accession>
<evidence type="ECO:0000259" key="12">
    <source>
        <dbReference type="PROSITE" id="PS51462"/>
    </source>
</evidence>
<dbReference type="PANTHER" id="PTHR10885:SF0">
    <property type="entry name" value="ISOPENTENYL-DIPHOSPHATE DELTA-ISOMERASE"/>
    <property type="match status" value="1"/>
</dbReference>